<proteinExistence type="predicted"/>
<evidence type="ECO:0000313" key="1">
    <source>
        <dbReference type="EMBL" id="KAI8038131.1"/>
    </source>
</evidence>
<dbReference type="Proteomes" id="UP001059596">
    <property type="component" value="Unassembled WGS sequence"/>
</dbReference>
<evidence type="ECO:0000313" key="2">
    <source>
        <dbReference type="Proteomes" id="UP001059596"/>
    </source>
</evidence>
<name>A0A9P9YJR1_9MUSC</name>
<sequence>MHNVKTICQFEKSLEASSPRIRSGALASDSGMNTPWCVLVGAMAMSSSLSFSDLSSSASPPADCVFMAQLA</sequence>
<dbReference type="EMBL" id="JAMKOV010000009">
    <property type="protein sequence ID" value="KAI8038131.1"/>
    <property type="molecule type" value="Genomic_DNA"/>
</dbReference>
<accession>A0A9P9YJR1</accession>
<protein>
    <submittedName>
        <fullName evidence="1">Uncharacterized protein</fullName>
    </submittedName>
</protein>
<gene>
    <name evidence="1" type="ORF">M5D96_009172</name>
</gene>
<reference evidence="1" key="1">
    <citation type="journal article" date="2023" name="Genome Biol. Evol.">
        <title>Long-read-based Genome Assembly of Drosophila gunungcola Reveals Fewer Chemosensory Genes in Flower-breeding Species.</title>
        <authorList>
            <person name="Negi A."/>
            <person name="Liao B.Y."/>
            <person name="Yeh S.D."/>
        </authorList>
    </citation>
    <scope>NUCLEOTIDE SEQUENCE</scope>
    <source>
        <strain evidence="1">Sukarami</strain>
    </source>
</reference>
<keyword evidence="2" id="KW-1185">Reference proteome</keyword>
<dbReference type="AlphaFoldDB" id="A0A9P9YJR1"/>
<organism evidence="1 2">
    <name type="scientific">Drosophila gunungcola</name>
    <name type="common">fruit fly</name>
    <dbReference type="NCBI Taxonomy" id="103775"/>
    <lineage>
        <taxon>Eukaryota</taxon>
        <taxon>Metazoa</taxon>
        <taxon>Ecdysozoa</taxon>
        <taxon>Arthropoda</taxon>
        <taxon>Hexapoda</taxon>
        <taxon>Insecta</taxon>
        <taxon>Pterygota</taxon>
        <taxon>Neoptera</taxon>
        <taxon>Endopterygota</taxon>
        <taxon>Diptera</taxon>
        <taxon>Brachycera</taxon>
        <taxon>Muscomorpha</taxon>
        <taxon>Ephydroidea</taxon>
        <taxon>Drosophilidae</taxon>
        <taxon>Drosophila</taxon>
        <taxon>Sophophora</taxon>
    </lineage>
</organism>
<comment type="caution">
    <text evidence="1">The sequence shown here is derived from an EMBL/GenBank/DDBJ whole genome shotgun (WGS) entry which is preliminary data.</text>
</comment>